<accession>A0A094PW83</accession>
<organism evidence="2">
    <name type="scientific">freshwater metagenome</name>
    <dbReference type="NCBI Taxonomy" id="449393"/>
    <lineage>
        <taxon>unclassified sequences</taxon>
        <taxon>metagenomes</taxon>
        <taxon>ecological metagenomes</taxon>
    </lineage>
</organism>
<proteinExistence type="predicted"/>
<name>A0A094PW83_9ZZZZ</name>
<evidence type="ECO:0000313" key="2">
    <source>
        <dbReference type="EMBL" id="KGA16020.1"/>
    </source>
</evidence>
<dbReference type="SUPFAM" id="SSF109854">
    <property type="entry name" value="DinB/YfiT-like putative metalloenzymes"/>
    <property type="match status" value="1"/>
</dbReference>
<sequence length="156" mass="17578">MDIREAAAAYESSTQFFLNLARGVTPELLDVHHENGWSARQIIHHVADSEAQSYVRIRRLVAEPEGSVIQGYDEEVWAECEKLGYKVAPVENSIAVYAAVRAGSLDVLKRLEESDLLKFGEHSESGKFTIEKWLVNYTKHPLDHGDQLIRATKGQE</sequence>
<feature type="domain" description="DinB-like" evidence="1">
    <location>
        <begin position="11"/>
        <end position="147"/>
    </location>
</feature>
<gene>
    <name evidence="2" type="ORF">GM50_15625</name>
</gene>
<dbReference type="Gene3D" id="1.20.120.450">
    <property type="entry name" value="dinb family like domain"/>
    <property type="match status" value="1"/>
</dbReference>
<dbReference type="Pfam" id="PF12867">
    <property type="entry name" value="DinB_2"/>
    <property type="match status" value="1"/>
</dbReference>
<protein>
    <recommendedName>
        <fullName evidence="1">DinB-like domain-containing protein</fullName>
    </recommendedName>
</protein>
<dbReference type="AlphaFoldDB" id="A0A094PW83"/>
<dbReference type="EMBL" id="JNSK01000077">
    <property type="protein sequence ID" value="KGA16020.1"/>
    <property type="molecule type" value="Genomic_DNA"/>
</dbReference>
<dbReference type="InterPro" id="IPR024775">
    <property type="entry name" value="DinB-like"/>
</dbReference>
<reference evidence="2" key="1">
    <citation type="submission" date="2014-05" db="EMBL/GenBank/DDBJ databases">
        <title>Key roles for freshwater Actinobacteria revealed by deep metagenomic sequencing.</title>
        <authorList>
            <person name="Ghai R."/>
            <person name="Mizuno C.M."/>
            <person name="Picazo A."/>
            <person name="Camacho A."/>
            <person name="Rodriguez-Valera F."/>
        </authorList>
    </citation>
    <scope>NUCLEOTIDE SEQUENCE</scope>
</reference>
<comment type="caution">
    <text evidence="2">The sequence shown here is derived from an EMBL/GenBank/DDBJ whole genome shotgun (WGS) entry which is preliminary data.</text>
</comment>
<evidence type="ECO:0000259" key="1">
    <source>
        <dbReference type="Pfam" id="PF12867"/>
    </source>
</evidence>
<dbReference type="InterPro" id="IPR034660">
    <property type="entry name" value="DinB/YfiT-like"/>
</dbReference>